<dbReference type="Pfam" id="PF25292">
    <property type="entry name" value="Beta-prop_CGLA"/>
    <property type="match status" value="1"/>
</dbReference>
<dbReference type="InterPro" id="IPR011047">
    <property type="entry name" value="Quinoprotein_ADH-like_sf"/>
</dbReference>
<dbReference type="RefSeq" id="WP_167184196.1">
    <property type="nucleotide sequence ID" value="NZ_JAASQL010000001.1"/>
</dbReference>
<name>A0ABX0UBB3_9FLAO</name>
<proteinExistence type="predicted"/>
<dbReference type="SUPFAM" id="SSF50998">
    <property type="entry name" value="Quinoprotein alcohol dehydrogenase-like"/>
    <property type="match status" value="1"/>
</dbReference>
<dbReference type="Gene3D" id="2.130.10.10">
    <property type="entry name" value="YVTN repeat-like/Quinoprotein amine dehydrogenase"/>
    <property type="match status" value="1"/>
</dbReference>
<dbReference type="InterPro" id="IPR057420">
    <property type="entry name" value="Beta-prop_CGLA"/>
</dbReference>
<dbReference type="InterPro" id="IPR015943">
    <property type="entry name" value="WD40/YVTN_repeat-like_dom_sf"/>
</dbReference>
<feature type="signal peptide" evidence="1">
    <location>
        <begin position="1"/>
        <end position="23"/>
    </location>
</feature>
<dbReference type="InterPro" id="IPR057422">
    <property type="entry name" value="CGLA_C"/>
</dbReference>
<accession>A0ABX0UBB3</accession>
<dbReference type="Pfam" id="PF25291">
    <property type="entry name" value="CGLA_C"/>
    <property type="match status" value="1"/>
</dbReference>
<evidence type="ECO:0000259" key="3">
    <source>
        <dbReference type="Pfam" id="PF25291"/>
    </source>
</evidence>
<dbReference type="EMBL" id="JAASQL010000001">
    <property type="protein sequence ID" value="NIJ44357.1"/>
    <property type="molecule type" value="Genomic_DNA"/>
</dbReference>
<evidence type="ECO:0000259" key="4">
    <source>
        <dbReference type="Pfam" id="PF25292"/>
    </source>
</evidence>
<organism evidence="5 6">
    <name type="scientific">Wenyingzhuangia heitensis</name>
    <dbReference type="NCBI Taxonomy" id="1487859"/>
    <lineage>
        <taxon>Bacteria</taxon>
        <taxon>Pseudomonadati</taxon>
        <taxon>Bacteroidota</taxon>
        <taxon>Flavobacteriia</taxon>
        <taxon>Flavobacteriales</taxon>
        <taxon>Flavobacteriaceae</taxon>
        <taxon>Wenyingzhuangia</taxon>
    </lineage>
</organism>
<gene>
    <name evidence="5" type="ORF">FHR24_000796</name>
</gene>
<keyword evidence="6" id="KW-1185">Reference proteome</keyword>
<evidence type="ECO:0000313" key="5">
    <source>
        <dbReference type="EMBL" id="NIJ44357.1"/>
    </source>
</evidence>
<dbReference type="Pfam" id="PF25290">
    <property type="entry name" value="CGLA_M"/>
    <property type="match status" value="1"/>
</dbReference>
<keyword evidence="1" id="KW-0732">Signal</keyword>
<protein>
    <recommendedName>
        <fullName evidence="7">PQQ-like domain-containing protein</fullName>
    </recommendedName>
</protein>
<reference evidence="5 6" key="1">
    <citation type="submission" date="2020-03" db="EMBL/GenBank/DDBJ databases">
        <title>Genomic Encyclopedia of Type Strains, Phase IV (KMG-IV): sequencing the most valuable type-strain genomes for metagenomic binning, comparative biology and taxonomic classification.</title>
        <authorList>
            <person name="Goeker M."/>
        </authorList>
    </citation>
    <scope>NUCLEOTIDE SEQUENCE [LARGE SCALE GENOMIC DNA]</scope>
    <source>
        <strain evidence="5 6">DSM 101599</strain>
    </source>
</reference>
<evidence type="ECO:0000313" key="6">
    <source>
        <dbReference type="Proteomes" id="UP000745859"/>
    </source>
</evidence>
<evidence type="ECO:0008006" key="7">
    <source>
        <dbReference type="Google" id="ProtNLM"/>
    </source>
</evidence>
<feature type="chain" id="PRO_5047032865" description="PQQ-like domain-containing protein" evidence="1">
    <location>
        <begin position="24"/>
        <end position="941"/>
    </location>
</feature>
<evidence type="ECO:0000256" key="1">
    <source>
        <dbReference type="SAM" id="SignalP"/>
    </source>
</evidence>
<evidence type="ECO:0000259" key="2">
    <source>
        <dbReference type="Pfam" id="PF25290"/>
    </source>
</evidence>
<feature type="domain" description="Lambda-carrageenase beta-propeller" evidence="4">
    <location>
        <begin position="59"/>
        <end position="372"/>
    </location>
</feature>
<dbReference type="InterPro" id="IPR057421">
    <property type="entry name" value="CGLA_M"/>
</dbReference>
<dbReference type="Proteomes" id="UP000745859">
    <property type="component" value="Unassembled WGS sequence"/>
</dbReference>
<feature type="domain" description="Lambda-carrageenase C-terminal" evidence="3">
    <location>
        <begin position="858"/>
        <end position="936"/>
    </location>
</feature>
<comment type="caution">
    <text evidence="5">The sequence shown here is derived from an EMBL/GenBank/DDBJ whole genome shotgun (WGS) entry which is preliminary data.</text>
</comment>
<feature type="domain" description="Lambda-carrageenase middle" evidence="2">
    <location>
        <begin position="463"/>
        <end position="831"/>
    </location>
</feature>
<sequence length="941" mass="106536">MKIQKKLFSLLLILFLNSLNSFGTLHNSTPPKKETALKSIDTKHTILKVRVAKNKKDNYIIGSSYEGIVIAVSYDGKILWENNLGLGIMNHDLWCDDITGDGIDEILVANANGTVYCLNSKGKKLWEFKPNDTPMYAVTVIHANKTPYIVCSNFDTNIYYLSATGTLIKKTPTSTFSVEKPWTKFPAIIPKKNISTANFIRPYQKADGSQALVIHGTNNQMNVNGTLYFFEPLANQPFKKVKVKSERVLGDFREIDLNNDGIKEIFLGTSAHTNDAGFSLYNEATNKFTIHPVKKRLATGYLITQAVQLNTPKKSQLFVLAGNNVFLLNQDLDYNKAENLSIKYAFNDICSDEYGNIILASIQSGGSCVHILNTKDSKWKKAYTNFKPTGKIENILKNTTNIKNELAKFKAPKHERKPLPLYFMTEVLNTPLSKKIADNITKNYNSPVFLGGKHMTKVQSSESWNRDTISNTEVRDSRDKRKKYTLTQQQVLNLLEPEYNSKGLATWGGHGNDPFYYSPSTLKNLVNYANGKKTVLIYPEMEGHGEPFKYVAEHLISPLATYGQDKNLNLFIRSKNVFWLGHAYLPIWSDLISGKYANVFVPSMEETTDKTMELSLAGRVGLWTSGAVNNWGTRAIMDNASFDRSREIGYQRLPNHFLRMLIFHTSYGAKFLNNFAVDQDYMSVFYDLIAKGAIYLPKPEEIVSFSPIHIGMKNPSERYMNEGANVKWTTFYDEKKETENKYVFSRMNGTWPGAAVTPWDFSSYAAGVKDRRLNFLAPYNSGLVIITPPQKGIFADTNAPRGALKNHLHPLYKNIIKEYITDGDYYYSADGKQTYKADEYYKKIEADIKNSAKKLPLTVTGENVAWVAAQTDDKHIRLTLIDGGYINPDNRKATVNFHTVSPVKITDVLDKKEFKTTQKTTIIDIPCGLFRFIDIELKEKF</sequence>